<comment type="catalytic activity">
    <reaction evidence="13 14">
        <text>a very-long-chain (3R)-3-hydroxyacyl-CoA = a very-long-chain (2E)-enoyl-CoA + H2O</text>
        <dbReference type="Rhea" id="RHEA:45812"/>
        <dbReference type="ChEBI" id="CHEBI:15377"/>
        <dbReference type="ChEBI" id="CHEBI:83728"/>
        <dbReference type="ChEBI" id="CHEBI:85440"/>
        <dbReference type="EC" id="4.2.1.134"/>
    </reaction>
</comment>
<evidence type="ECO:0000313" key="16">
    <source>
        <dbReference type="Proteomes" id="UP000749559"/>
    </source>
</evidence>
<evidence type="ECO:0000256" key="8">
    <source>
        <dbReference type="ARBA" id="ARBA00022989"/>
    </source>
</evidence>
<evidence type="ECO:0000256" key="5">
    <source>
        <dbReference type="ARBA" id="ARBA00022516"/>
    </source>
</evidence>
<keyword evidence="16" id="KW-1185">Reference proteome</keyword>
<keyword evidence="12 14" id="KW-0456">Lyase</keyword>
<dbReference type="OrthoDB" id="46988at2759"/>
<dbReference type="PANTHER" id="PTHR11035">
    <property type="entry name" value="VERY-LONG-CHAIN (3R)-3-HYDROXYACYL-COA DEHYDRATASE"/>
    <property type="match status" value="1"/>
</dbReference>
<dbReference type="GO" id="GO:0102158">
    <property type="term" value="F:very-long-chain (3R)-3-hydroxyacyl-CoA dehydratase activity"/>
    <property type="evidence" value="ECO:0007669"/>
    <property type="project" value="UniProtKB-EC"/>
</dbReference>
<dbReference type="InterPro" id="IPR007482">
    <property type="entry name" value="Tyr_Pase-like_PTPLA"/>
</dbReference>
<feature type="transmembrane region" description="Helical" evidence="14">
    <location>
        <begin position="21"/>
        <end position="40"/>
    </location>
</feature>
<dbReference type="GO" id="GO:0042761">
    <property type="term" value="P:very long-chain fatty acid biosynthetic process"/>
    <property type="evidence" value="ECO:0007669"/>
    <property type="project" value="TreeGrafter"/>
</dbReference>
<dbReference type="GO" id="GO:0030148">
    <property type="term" value="P:sphingolipid biosynthetic process"/>
    <property type="evidence" value="ECO:0007669"/>
    <property type="project" value="TreeGrafter"/>
</dbReference>
<feature type="transmembrane region" description="Helical" evidence="14">
    <location>
        <begin position="78"/>
        <end position="96"/>
    </location>
</feature>
<comment type="subcellular location">
    <subcellularLocation>
        <location evidence="14">Endoplasmic reticulum membrane</location>
        <topology evidence="14">Multi-pass membrane protein</topology>
    </subcellularLocation>
    <subcellularLocation>
        <location evidence="1">Membrane</location>
        <topology evidence="1">Multi-pass membrane protein</topology>
    </subcellularLocation>
</comment>
<keyword evidence="5 14" id="KW-0444">Lipid biosynthesis</keyword>
<dbReference type="GO" id="GO:0005789">
    <property type="term" value="C:endoplasmic reticulum membrane"/>
    <property type="evidence" value="ECO:0007669"/>
    <property type="project" value="UniProtKB-SubCell"/>
</dbReference>
<gene>
    <name evidence="15" type="ORF">OFUS_LOCUS1013</name>
</gene>
<evidence type="ECO:0000256" key="11">
    <source>
        <dbReference type="ARBA" id="ARBA00023160"/>
    </source>
</evidence>
<keyword evidence="9 14" id="KW-0443">Lipid metabolism</keyword>
<keyword evidence="8 14" id="KW-1133">Transmembrane helix</keyword>
<dbReference type="AlphaFoldDB" id="A0A8J1U853"/>
<evidence type="ECO:0000256" key="12">
    <source>
        <dbReference type="ARBA" id="ARBA00023239"/>
    </source>
</evidence>
<evidence type="ECO:0000256" key="3">
    <source>
        <dbReference type="ARBA" id="ARBA00007811"/>
    </source>
</evidence>
<reference evidence="15" key="1">
    <citation type="submission" date="2022-03" db="EMBL/GenBank/DDBJ databases">
        <authorList>
            <person name="Martin C."/>
        </authorList>
    </citation>
    <scope>NUCLEOTIDE SEQUENCE</scope>
</reference>
<organism evidence="15 16">
    <name type="scientific">Owenia fusiformis</name>
    <name type="common">Polychaete worm</name>
    <dbReference type="NCBI Taxonomy" id="6347"/>
    <lineage>
        <taxon>Eukaryota</taxon>
        <taxon>Metazoa</taxon>
        <taxon>Spiralia</taxon>
        <taxon>Lophotrochozoa</taxon>
        <taxon>Annelida</taxon>
        <taxon>Polychaeta</taxon>
        <taxon>Sedentaria</taxon>
        <taxon>Canalipalpata</taxon>
        <taxon>Sabellida</taxon>
        <taxon>Oweniida</taxon>
        <taxon>Oweniidae</taxon>
        <taxon>Owenia</taxon>
    </lineage>
</organism>
<evidence type="ECO:0000313" key="15">
    <source>
        <dbReference type="EMBL" id="CAH1773411.1"/>
    </source>
</evidence>
<keyword evidence="11 14" id="KW-0275">Fatty acid biosynthesis</keyword>
<evidence type="ECO:0000256" key="4">
    <source>
        <dbReference type="ARBA" id="ARBA00013122"/>
    </source>
</evidence>
<evidence type="ECO:0000256" key="6">
    <source>
        <dbReference type="ARBA" id="ARBA00022692"/>
    </source>
</evidence>
<dbReference type="Pfam" id="PF04387">
    <property type="entry name" value="PTPLA"/>
    <property type="match status" value="1"/>
</dbReference>
<dbReference type="UniPathway" id="UPA00094"/>
<name>A0A8J1U853_OWEFU</name>
<evidence type="ECO:0000256" key="1">
    <source>
        <dbReference type="ARBA" id="ARBA00004141"/>
    </source>
</evidence>
<keyword evidence="10 14" id="KW-0472">Membrane</keyword>
<evidence type="ECO:0000256" key="7">
    <source>
        <dbReference type="ARBA" id="ARBA00022832"/>
    </source>
</evidence>
<comment type="function">
    <text evidence="14">Catalyzes the third of the four reactions of the long-chain fatty acids elongation cycle. This endoplasmic reticulum-bound enzymatic process, allows the addition of two carbons to the chain of long- and very long-chain fatty acids/VLCFAs per cycle. This enzyme catalyzes the dehydration of the 3-hydroxyacyl-CoA intermediate into trans-2,3-enoyl-CoA, within each cycle of fatty acid elongation. Thereby, it participates to the production of VLCFAs of different chain lengths that are involved in multiple biological processes as precursors of membrane lipids and lipid mediators.</text>
</comment>
<comment type="similarity">
    <text evidence="3 14">Belongs to the very long-chain fatty acids dehydratase HACD family.</text>
</comment>
<evidence type="ECO:0000256" key="2">
    <source>
        <dbReference type="ARBA" id="ARBA00005194"/>
    </source>
</evidence>
<evidence type="ECO:0000256" key="14">
    <source>
        <dbReference type="RuleBase" id="RU363109"/>
    </source>
</evidence>
<evidence type="ECO:0000256" key="10">
    <source>
        <dbReference type="ARBA" id="ARBA00023136"/>
    </source>
</evidence>
<proteinExistence type="inferred from homology"/>
<comment type="pathway">
    <text evidence="2 14">Lipid metabolism; fatty acid biosynthesis.</text>
</comment>
<dbReference type="InterPro" id="IPR016130">
    <property type="entry name" value="Tyr_Pase_AS"/>
</dbReference>
<comment type="caution">
    <text evidence="15">The sequence shown here is derived from an EMBL/GenBank/DDBJ whole genome shotgun (WGS) entry which is preliminary data.</text>
</comment>
<protein>
    <recommendedName>
        <fullName evidence="4 14">Very-long-chain (3R)-3-hydroxyacyl-CoA dehydratase</fullName>
        <ecNumber evidence="4 14">4.2.1.134</ecNumber>
    </recommendedName>
</protein>
<dbReference type="EMBL" id="CAIIXF020000001">
    <property type="protein sequence ID" value="CAH1773411.1"/>
    <property type="molecule type" value="Genomic_DNA"/>
</dbReference>
<keyword evidence="7 14" id="KW-0276">Fatty acid metabolism</keyword>
<accession>A0A8J1U853</accession>
<feature type="transmembrane region" description="Helical" evidence="14">
    <location>
        <begin position="108"/>
        <end position="131"/>
    </location>
</feature>
<keyword evidence="14" id="KW-0256">Endoplasmic reticulum</keyword>
<evidence type="ECO:0000256" key="9">
    <source>
        <dbReference type="ARBA" id="ARBA00023098"/>
    </source>
</evidence>
<sequence>MANGPKTDLTYGEMYLLMYNFFQMLGWTAIFYTVFLHIVVEETNVGVYDAVSLLLKIFQTAAILEVVHCMTGLVRSSWVLTAFQVASRVFLVWGVTHSVKQTQDTLGVTLYIAAWTLTEVIRYGFYCCSIIENMPYILQWLRYTLFIGLYPLGVTGELMTIWKALPVVEKTGLYSLRLPNSINFGFDYHYFLIIVMLNYIPIFPQLYGHMLKQRRKIIGGQGKKTD</sequence>
<feature type="transmembrane region" description="Helical" evidence="14">
    <location>
        <begin position="188"/>
        <end position="207"/>
    </location>
</feature>
<keyword evidence="6 14" id="KW-0812">Transmembrane</keyword>
<dbReference type="PANTHER" id="PTHR11035:SF3">
    <property type="entry name" value="VERY-LONG-CHAIN (3R)-3-HYDROXYACYL-COA DEHYDRATASE"/>
    <property type="match status" value="1"/>
</dbReference>
<dbReference type="Proteomes" id="UP000749559">
    <property type="component" value="Unassembled WGS sequence"/>
</dbReference>
<dbReference type="EC" id="4.2.1.134" evidence="4 14"/>
<feature type="transmembrane region" description="Helical" evidence="14">
    <location>
        <begin position="46"/>
        <end position="66"/>
    </location>
</feature>
<evidence type="ECO:0000256" key="13">
    <source>
        <dbReference type="ARBA" id="ARBA00036671"/>
    </source>
</evidence>
<dbReference type="GO" id="GO:0030497">
    <property type="term" value="P:fatty acid elongation"/>
    <property type="evidence" value="ECO:0007669"/>
    <property type="project" value="TreeGrafter"/>
</dbReference>
<feature type="transmembrane region" description="Helical" evidence="14">
    <location>
        <begin position="143"/>
        <end position="168"/>
    </location>
</feature>
<dbReference type="PROSITE" id="PS00383">
    <property type="entry name" value="TYR_PHOSPHATASE_1"/>
    <property type="match status" value="1"/>
</dbReference>